<keyword evidence="1" id="KW-0853">WD repeat</keyword>
<dbReference type="PROSITE" id="PS50082">
    <property type="entry name" value="WD_REPEATS_2"/>
    <property type="match status" value="1"/>
</dbReference>
<dbReference type="OrthoDB" id="10687096at2759"/>
<feature type="region of interest" description="Disordered" evidence="2">
    <location>
        <begin position="260"/>
        <end position="319"/>
    </location>
</feature>
<feature type="repeat" description="WD" evidence="1">
    <location>
        <begin position="110"/>
        <end position="151"/>
    </location>
</feature>
<dbReference type="STRING" id="3076.A0A2P6TNB5"/>
<keyword evidence="4" id="KW-1185">Reference proteome</keyword>
<name>A0A2P6TNB5_CHLSO</name>
<comment type="caution">
    <text evidence="3">The sequence shown here is derived from an EMBL/GenBank/DDBJ whole genome shotgun (WGS) entry which is preliminary data.</text>
</comment>
<evidence type="ECO:0000256" key="1">
    <source>
        <dbReference type="PROSITE-ProRule" id="PRU00221"/>
    </source>
</evidence>
<evidence type="ECO:0000256" key="2">
    <source>
        <dbReference type="SAM" id="MobiDB-lite"/>
    </source>
</evidence>
<accession>A0A2P6TNB5</accession>
<dbReference type="Gene3D" id="2.130.10.10">
    <property type="entry name" value="YVTN repeat-like/Quinoprotein amine dehydrogenase"/>
    <property type="match status" value="1"/>
</dbReference>
<reference evidence="3 4" key="1">
    <citation type="journal article" date="2018" name="Plant J.">
        <title>Genome sequences of Chlorella sorokiniana UTEX 1602 and Micractinium conductrix SAG 241.80: implications to maltose excretion by a green alga.</title>
        <authorList>
            <person name="Arriola M.B."/>
            <person name="Velmurugan N."/>
            <person name="Zhang Y."/>
            <person name="Plunkett M.H."/>
            <person name="Hondzo H."/>
            <person name="Barney B.M."/>
        </authorList>
    </citation>
    <scope>NUCLEOTIDE SEQUENCE [LARGE SCALE GENOMIC DNA]</scope>
    <source>
        <strain evidence="4">UTEX 1602</strain>
    </source>
</reference>
<sequence length="319" mass="32366">MQLVPVAAPPPPTAAAAAAPALDPTSDAVLAATVDGLLRLLPLDGALPRSFAIQVEHGGRPRPLTQPCAALCSLSGGGGLLLAQRGSGRLLFCPPLCELGSSSATDLFLFGTHEAPISAIAASSCGSFALTGDTHGGVKLWSLADGSLLGTAAAAMPGTAVSAACFMGGGAAATAHAGSSTVQVWSTHGSSLSLRTTSRLLPKKLRQQPSSSSGVMRVWYWARQAQQAGELLSAEVRPFTVVEHDTSLARSEFRQQRYARISRRCPSGQRQTAVAGPGTAEGQAATQPAAAEEQAAAQPAAAPTLTVALSPQQHSPPLG</sequence>
<gene>
    <name evidence="3" type="ORF">C2E21_5701</name>
</gene>
<dbReference type="InterPro" id="IPR015943">
    <property type="entry name" value="WD40/YVTN_repeat-like_dom_sf"/>
</dbReference>
<protein>
    <submittedName>
        <fullName evidence="3">WD-40 repeat-containing</fullName>
    </submittedName>
</protein>
<dbReference type="Proteomes" id="UP000239899">
    <property type="component" value="Unassembled WGS sequence"/>
</dbReference>
<dbReference type="InterPro" id="IPR001680">
    <property type="entry name" value="WD40_rpt"/>
</dbReference>
<dbReference type="SUPFAM" id="SSF63829">
    <property type="entry name" value="Calcium-dependent phosphotriesterase"/>
    <property type="match status" value="1"/>
</dbReference>
<feature type="compositionally biased region" description="Polar residues" evidence="2">
    <location>
        <begin position="307"/>
        <end position="319"/>
    </location>
</feature>
<organism evidence="3 4">
    <name type="scientific">Chlorella sorokiniana</name>
    <name type="common">Freshwater green alga</name>
    <dbReference type="NCBI Taxonomy" id="3076"/>
    <lineage>
        <taxon>Eukaryota</taxon>
        <taxon>Viridiplantae</taxon>
        <taxon>Chlorophyta</taxon>
        <taxon>core chlorophytes</taxon>
        <taxon>Trebouxiophyceae</taxon>
        <taxon>Chlorellales</taxon>
        <taxon>Chlorellaceae</taxon>
        <taxon>Chlorella clade</taxon>
        <taxon>Chlorella</taxon>
    </lineage>
</organism>
<proteinExistence type="predicted"/>
<dbReference type="AlphaFoldDB" id="A0A2P6TNB5"/>
<evidence type="ECO:0000313" key="3">
    <source>
        <dbReference type="EMBL" id="PRW50826.1"/>
    </source>
</evidence>
<evidence type="ECO:0000313" key="4">
    <source>
        <dbReference type="Proteomes" id="UP000239899"/>
    </source>
</evidence>
<dbReference type="EMBL" id="LHPG02000010">
    <property type="protein sequence ID" value="PRW50826.1"/>
    <property type="molecule type" value="Genomic_DNA"/>
</dbReference>
<feature type="compositionally biased region" description="Low complexity" evidence="2">
    <location>
        <begin position="278"/>
        <end position="304"/>
    </location>
</feature>